<dbReference type="RefSeq" id="WP_120049026.1">
    <property type="nucleotide sequence ID" value="NZ_RAHX01000001.1"/>
</dbReference>
<dbReference type="AlphaFoldDB" id="A0A419RW76"/>
<dbReference type="InterPro" id="IPR036291">
    <property type="entry name" value="NAD(P)-bd_dom_sf"/>
</dbReference>
<sequence length="337" mass="35637">MSEFQKVVLSREITGVPVAQDFAIEAMARPEIAEGELLVKNAFLSLDPYIGSRLKGRHMSGPAPKIGELIPGLAVGEVLESRAAGFAPGDHVVGESGWRTHCVMDAAAAQKVDAAIQPLSLHLGVCGMPGLTAWASAHHLAKVREGDRVLVSSATGPVGGTVGQLARIKGATKVVGLAGSDTKCRTVEREYGFDLCINYKDADWTDQLAAALPDGITVYHDNVGGDVLDAALANLADYGRVILCGLISQYNLPEGERPAGPNPGVYILKRAQLSGLVVYDYMAEQADYAARAFEWIESGDLRYVEDRAEGLAATPELFAKLMHGDNVGKTVVALGNG</sequence>
<accession>A0A419RW76</accession>
<dbReference type="OrthoDB" id="9805663at2"/>
<dbReference type="PANTHER" id="PTHR43205">
    <property type="entry name" value="PROSTAGLANDIN REDUCTASE"/>
    <property type="match status" value="1"/>
</dbReference>
<evidence type="ECO:0000259" key="2">
    <source>
        <dbReference type="SMART" id="SM00829"/>
    </source>
</evidence>
<dbReference type="FunFam" id="3.40.50.720:FF:000121">
    <property type="entry name" value="Prostaglandin reductase 2"/>
    <property type="match status" value="1"/>
</dbReference>
<dbReference type="SMART" id="SM00829">
    <property type="entry name" value="PKS_ER"/>
    <property type="match status" value="1"/>
</dbReference>
<organism evidence="3 4">
    <name type="scientific">Aurantiacibacter aquimixticola</name>
    <dbReference type="NCBI Taxonomy" id="1958945"/>
    <lineage>
        <taxon>Bacteria</taxon>
        <taxon>Pseudomonadati</taxon>
        <taxon>Pseudomonadota</taxon>
        <taxon>Alphaproteobacteria</taxon>
        <taxon>Sphingomonadales</taxon>
        <taxon>Erythrobacteraceae</taxon>
        <taxon>Aurantiacibacter</taxon>
    </lineage>
</organism>
<dbReference type="PANTHER" id="PTHR43205:SF7">
    <property type="entry name" value="PROSTAGLANDIN REDUCTASE 1"/>
    <property type="match status" value="1"/>
</dbReference>
<dbReference type="GO" id="GO:0016628">
    <property type="term" value="F:oxidoreductase activity, acting on the CH-CH group of donors, NAD or NADP as acceptor"/>
    <property type="evidence" value="ECO:0007669"/>
    <property type="project" value="InterPro"/>
</dbReference>
<evidence type="ECO:0000256" key="1">
    <source>
        <dbReference type="ARBA" id="ARBA00023002"/>
    </source>
</evidence>
<dbReference type="InterPro" id="IPR045010">
    <property type="entry name" value="MDR_fam"/>
</dbReference>
<dbReference type="InterPro" id="IPR041694">
    <property type="entry name" value="ADH_N_2"/>
</dbReference>
<feature type="domain" description="Enoyl reductase (ER)" evidence="2">
    <location>
        <begin position="19"/>
        <end position="332"/>
    </location>
</feature>
<dbReference type="Gene3D" id="3.90.180.10">
    <property type="entry name" value="Medium-chain alcohol dehydrogenases, catalytic domain"/>
    <property type="match status" value="1"/>
</dbReference>
<dbReference type="Pfam" id="PF16884">
    <property type="entry name" value="ADH_N_2"/>
    <property type="match status" value="1"/>
</dbReference>
<gene>
    <name evidence="3" type="ORF">D6201_12235</name>
</gene>
<dbReference type="EMBL" id="RAHX01000001">
    <property type="protein sequence ID" value="RJY10017.1"/>
    <property type="molecule type" value="Genomic_DNA"/>
</dbReference>
<evidence type="ECO:0000313" key="3">
    <source>
        <dbReference type="EMBL" id="RJY10017.1"/>
    </source>
</evidence>
<dbReference type="Gene3D" id="3.40.50.720">
    <property type="entry name" value="NAD(P)-binding Rossmann-like Domain"/>
    <property type="match status" value="1"/>
</dbReference>
<keyword evidence="4" id="KW-1185">Reference proteome</keyword>
<dbReference type="InterPro" id="IPR013149">
    <property type="entry name" value="ADH-like_C"/>
</dbReference>
<dbReference type="InterPro" id="IPR011032">
    <property type="entry name" value="GroES-like_sf"/>
</dbReference>
<dbReference type="Pfam" id="PF00107">
    <property type="entry name" value="ADH_zinc_N"/>
    <property type="match status" value="1"/>
</dbReference>
<dbReference type="CDD" id="cd05288">
    <property type="entry name" value="PGDH"/>
    <property type="match status" value="1"/>
</dbReference>
<dbReference type="Proteomes" id="UP000285232">
    <property type="component" value="Unassembled WGS sequence"/>
</dbReference>
<proteinExistence type="predicted"/>
<dbReference type="SUPFAM" id="SSF50129">
    <property type="entry name" value="GroES-like"/>
    <property type="match status" value="1"/>
</dbReference>
<evidence type="ECO:0000313" key="4">
    <source>
        <dbReference type="Proteomes" id="UP000285232"/>
    </source>
</evidence>
<comment type="caution">
    <text evidence="3">The sequence shown here is derived from an EMBL/GenBank/DDBJ whole genome shotgun (WGS) entry which is preliminary data.</text>
</comment>
<name>A0A419RW76_9SPHN</name>
<dbReference type="InterPro" id="IPR020843">
    <property type="entry name" value="ER"/>
</dbReference>
<reference evidence="3 4" key="1">
    <citation type="journal article" date="2017" name="Int. J. Syst. Evol. Microbiol.">
        <title>Erythrobacter aquimixticola sp. nov., isolated from the junction between the ocean and a freshwater spring.</title>
        <authorList>
            <person name="Park S."/>
            <person name="Jung Y.T."/>
            <person name="Choi S.J."/>
            <person name="Yoon J.H."/>
        </authorList>
    </citation>
    <scope>NUCLEOTIDE SEQUENCE [LARGE SCALE GENOMIC DNA]</scope>
    <source>
        <strain evidence="3 4">JSSK-14</strain>
    </source>
</reference>
<dbReference type="SUPFAM" id="SSF51735">
    <property type="entry name" value="NAD(P)-binding Rossmann-fold domains"/>
    <property type="match status" value="1"/>
</dbReference>
<keyword evidence="1" id="KW-0560">Oxidoreductase</keyword>
<protein>
    <submittedName>
        <fullName evidence="3">NADP-dependent oxidoreductase</fullName>
    </submittedName>
</protein>